<keyword evidence="7" id="KW-1185">Reference proteome</keyword>
<protein>
    <submittedName>
        <fullName evidence="6">DoxX family protein</fullName>
    </submittedName>
</protein>
<keyword evidence="4 5" id="KW-0472">Membrane</keyword>
<name>A0ABX7Y554_9ACTN</name>
<dbReference type="Proteomes" id="UP000678513">
    <property type="component" value="Chromosome"/>
</dbReference>
<accession>A0ABX7Y554</accession>
<gene>
    <name evidence="6" type="ORF">J5A65_14745</name>
</gene>
<comment type="subcellular location">
    <subcellularLocation>
        <location evidence="1">Membrane</location>
        <topology evidence="1">Multi-pass membrane protein</topology>
    </subcellularLocation>
</comment>
<evidence type="ECO:0000313" key="6">
    <source>
        <dbReference type="EMBL" id="QUC08136.1"/>
    </source>
</evidence>
<proteinExistence type="predicted"/>
<evidence type="ECO:0000256" key="4">
    <source>
        <dbReference type="ARBA" id="ARBA00023136"/>
    </source>
</evidence>
<keyword evidence="2 5" id="KW-0812">Transmembrane</keyword>
<dbReference type="InterPro" id="IPR032808">
    <property type="entry name" value="DoxX"/>
</dbReference>
<dbReference type="RefSeq" id="WP_212323682.1">
    <property type="nucleotide sequence ID" value="NZ_AP024463.1"/>
</dbReference>
<feature type="transmembrane region" description="Helical" evidence="5">
    <location>
        <begin position="98"/>
        <end position="118"/>
    </location>
</feature>
<evidence type="ECO:0000256" key="3">
    <source>
        <dbReference type="ARBA" id="ARBA00022989"/>
    </source>
</evidence>
<organism evidence="6 7">
    <name type="scientific">Arachnia rubra</name>
    <dbReference type="NCBI Taxonomy" id="1547448"/>
    <lineage>
        <taxon>Bacteria</taxon>
        <taxon>Bacillati</taxon>
        <taxon>Actinomycetota</taxon>
        <taxon>Actinomycetes</taxon>
        <taxon>Propionibacteriales</taxon>
        <taxon>Propionibacteriaceae</taxon>
        <taxon>Arachnia</taxon>
    </lineage>
</organism>
<reference evidence="6 7" key="1">
    <citation type="submission" date="2021-03" db="EMBL/GenBank/DDBJ databases">
        <title>Human Oral Microbial Genomes.</title>
        <authorList>
            <person name="Johnston C.D."/>
            <person name="Chen T."/>
            <person name="Dewhirst F.E."/>
        </authorList>
    </citation>
    <scope>NUCLEOTIDE SEQUENCE [LARGE SCALE GENOMIC DNA]</scope>
    <source>
        <strain evidence="6 7">DSMZ 100122</strain>
    </source>
</reference>
<dbReference type="EMBL" id="CP072384">
    <property type="protein sequence ID" value="QUC08136.1"/>
    <property type="molecule type" value="Genomic_DNA"/>
</dbReference>
<feature type="transmembrane region" description="Helical" evidence="5">
    <location>
        <begin position="71"/>
        <end position="91"/>
    </location>
</feature>
<feature type="transmembrane region" description="Helical" evidence="5">
    <location>
        <begin position="6"/>
        <end position="24"/>
    </location>
</feature>
<evidence type="ECO:0000256" key="2">
    <source>
        <dbReference type="ARBA" id="ARBA00022692"/>
    </source>
</evidence>
<sequence>MIITADPWWPAVILAAALLTDAVLMIRPPKFIRECLDGVNFPREWAWTLIVIKFLGTAGLIAGIWLPGVAFATSVAVVVYFLCGVAAHFKANNARGQAFGTCLFMLALGIFTLVSLFIL</sequence>
<evidence type="ECO:0000256" key="1">
    <source>
        <dbReference type="ARBA" id="ARBA00004141"/>
    </source>
</evidence>
<evidence type="ECO:0000313" key="7">
    <source>
        <dbReference type="Proteomes" id="UP000678513"/>
    </source>
</evidence>
<evidence type="ECO:0000256" key="5">
    <source>
        <dbReference type="SAM" id="Phobius"/>
    </source>
</evidence>
<keyword evidence="3 5" id="KW-1133">Transmembrane helix</keyword>
<dbReference type="Pfam" id="PF13564">
    <property type="entry name" value="DoxX_2"/>
    <property type="match status" value="1"/>
</dbReference>